<feature type="coiled-coil region" evidence="1">
    <location>
        <begin position="42"/>
        <end position="90"/>
    </location>
</feature>
<evidence type="ECO:0000256" key="1">
    <source>
        <dbReference type="SAM" id="Coils"/>
    </source>
</evidence>
<sequence>AKALGESLQKAGDVGAAAKYLDMAKHLEAAAKPVVVSDHTRMQQAHSMVRKLEKQMEQQLGRVTRLREQLVEAEASLRSLRDHLDQADLDYKETLAALQGPPQPAEGRTHSISFKLEGLVAGDVDFAKLIDCSHMLEDLTTDNDVDAADIEQFQKRKEDLSSGVTKLARDLFAQVLLAMLLPRLELEQGRLLKVPRSLRQLRGRLRLSRPRLHRKRTFEP</sequence>
<gene>
    <name evidence="2" type="ORF">PCOR1329_LOCUS43431</name>
</gene>
<dbReference type="Proteomes" id="UP001189429">
    <property type="component" value="Unassembled WGS sequence"/>
</dbReference>
<keyword evidence="1" id="KW-0175">Coiled coil</keyword>
<keyword evidence="3" id="KW-1185">Reference proteome</keyword>
<organism evidence="2 3">
    <name type="scientific">Prorocentrum cordatum</name>
    <dbReference type="NCBI Taxonomy" id="2364126"/>
    <lineage>
        <taxon>Eukaryota</taxon>
        <taxon>Sar</taxon>
        <taxon>Alveolata</taxon>
        <taxon>Dinophyceae</taxon>
        <taxon>Prorocentrales</taxon>
        <taxon>Prorocentraceae</taxon>
        <taxon>Prorocentrum</taxon>
    </lineage>
</organism>
<proteinExistence type="predicted"/>
<feature type="non-terminal residue" evidence="2">
    <location>
        <position position="1"/>
    </location>
</feature>
<feature type="non-terminal residue" evidence="2">
    <location>
        <position position="220"/>
    </location>
</feature>
<protein>
    <submittedName>
        <fullName evidence="2">Uncharacterized protein</fullName>
    </submittedName>
</protein>
<name>A0ABN9TY57_9DINO</name>
<accession>A0ABN9TY57</accession>
<reference evidence="2" key="1">
    <citation type="submission" date="2023-10" db="EMBL/GenBank/DDBJ databases">
        <authorList>
            <person name="Chen Y."/>
            <person name="Shah S."/>
            <person name="Dougan E. K."/>
            <person name="Thang M."/>
            <person name="Chan C."/>
        </authorList>
    </citation>
    <scope>NUCLEOTIDE SEQUENCE [LARGE SCALE GENOMIC DNA]</scope>
</reference>
<comment type="caution">
    <text evidence="2">The sequence shown here is derived from an EMBL/GenBank/DDBJ whole genome shotgun (WGS) entry which is preliminary data.</text>
</comment>
<evidence type="ECO:0000313" key="3">
    <source>
        <dbReference type="Proteomes" id="UP001189429"/>
    </source>
</evidence>
<dbReference type="EMBL" id="CAUYUJ010015220">
    <property type="protein sequence ID" value="CAK0851245.1"/>
    <property type="molecule type" value="Genomic_DNA"/>
</dbReference>
<evidence type="ECO:0000313" key="2">
    <source>
        <dbReference type="EMBL" id="CAK0851245.1"/>
    </source>
</evidence>